<protein>
    <submittedName>
        <fullName evidence="1">RloB family protein</fullName>
    </submittedName>
</protein>
<keyword evidence="2" id="KW-1185">Reference proteome</keyword>
<organism evidence="1 2">
    <name type="scientific">Ruthenibacterium intestinale</name>
    <dbReference type="NCBI Taxonomy" id="3133163"/>
    <lineage>
        <taxon>Bacteria</taxon>
        <taxon>Bacillati</taxon>
        <taxon>Bacillota</taxon>
        <taxon>Clostridia</taxon>
        <taxon>Eubacteriales</taxon>
        <taxon>Oscillospiraceae</taxon>
        <taxon>Ruthenibacterium</taxon>
    </lineage>
</organism>
<dbReference type="RefSeq" id="WP_349214904.1">
    <property type="nucleotide sequence ID" value="NZ_JBBMFA010000056.1"/>
</dbReference>
<sequence>MARGQIEKRGQRRRKLKPVILIVTEGSQTEPKYFEHYRSRQTNIDIRVVGSRTKGGETDYLGLIRKAVEYQNKNQISASNGDAVWVVADGDVNYNNPDPIAAKDTLLSRARKLADAKGIHIAISNPCFEFWYLLHFQYTTKFFKDYPAVKTALTAYLSDYEKAGDVYAQLSEHTTDAIQNAKRVEQYHIQNDCNKPFGIAVNPFTDIYQLVESLL</sequence>
<dbReference type="EMBL" id="JBBMFA010000056">
    <property type="protein sequence ID" value="MEQ2519456.1"/>
    <property type="molecule type" value="Genomic_DNA"/>
</dbReference>
<reference evidence="1 2" key="1">
    <citation type="submission" date="2024-03" db="EMBL/GenBank/DDBJ databases">
        <title>Human intestinal bacterial collection.</title>
        <authorList>
            <person name="Pauvert C."/>
            <person name="Hitch T.C.A."/>
            <person name="Clavel T."/>
        </authorList>
    </citation>
    <scope>NUCLEOTIDE SEQUENCE [LARGE SCALE GENOMIC DNA]</scope>
    <source>
        <strain evidence="1 2">CLA-JM-H11</strain>
    </source>
</reference>
<dbReference type="Proteomes" id="UP001477672">
    <property type="component" value="Unassembled WGS sequence"/>
</dbReference>
<comment type="caution">
    <text evidence="1">The sequence shown here is derived from an EMBL/GenBank/DDBJ whole genome shotgun (WGS) entry which is preliminary data.</text>
</comment>
<evidence type="ECO:0000313" key="2">
    <source>
        <dbReference type="Proteomes" id="UP001477672"/>
    </source>
</evidence>
<name>A0ABV1GC80_9FIRM</name>
<accession>A0ABV1GC80</accession>
<evidence type="ECO:0000313" key="1">
    <source>
        <dbReference type="EMBL" id="MEQ2519456.1"/>
    </source>
</evidence>
<dbReference type="InterPro" id="IPR025591">
    <property type="entry name" value="RloB"/>
</dbReference>
<dbReference type="Pfam" id="PF13707">
    <property type="entry name" value="RloB"/>
    <property type="match status" value="1"/>
</dbReference>
<proteinExistence type="predicted"/>
<gene>
    <name evidence="1" type="ORF">WMO24_03245</name>
</gene>